<dbReference type="RefSeq" id="WP_343031505.1">
    <property type="nucleotide sequence ID" value="NZ_WKKI01000017.1"/>
</dbReference>
<evidence type="ECO:0000313" key="2">
    <source>
        <dbReference type="Proteomes" id="UP000448867"/>
    </source>
</evidence>
<dbReference type="EMBL" id="WKKI01000017">
    <property type="protein sequence ID" value="MRX72503.1"/>
    <property type="molecule type" value="Genomic_DNA"/>
</dbReference>
<protein>
    <recommendedName>
        <fullName evidence="3">Histidine phosphatase family protein</fullName>
    </recommendedName>
</protein>
<reference evidence="1 2" key="1">
    <citation type="submission" date="2019-11" db="EMBL/GenBank/DDBJ databases">
        <title>Bacillus lacus genome.</title>
        <authorList>
            <person name="Allen C.J."/>
            <person name="Newman J.D."/>
        </authorList>
    </citation>
    <scope>NUCLEOTIDE SEQUENCE [LARGE SCALE GENOMIC DNA]</scope>
    <source>
        <strain evidence="1 2">KCTC 33946</strain>
    </source>
</reference>
<keyword evidence="2" id="KW-1185">Reference proteome</keyword>
<dbReference type="Proteomes" id="UP000448867">
    <property type="component" value="Unassembled WGS sequence"/>
</dbReference>
<dbReference type="GO" id="GO:0016791">
    <property type="term" value="F:phosphatase activity"/>
    <property type="evidence" value="ECO:0007669"/>
    <property type="project" value="TreeGrafter"/>
</dbReference>
<evidence type="ECO:0008006" key="3">
    <source>
        <dbReference type="Google" id="ProtNLM"/>
    </source>
</evidence>
<organism evidence="1 2">
    <name type="scientific">Metabacillus lacus</name>
    <dbReference type="NCBI Taxonomy" id="1983721"/>
    <lineage>
        <taxon>Bacteria</taxon>
        <taxon>Bacillati</taxon>
        <taxon>Bacillota</taxon>
        <taxon>Bacilli</taxon>
        <taxon>Bacillales</taxon>
        <taxon>Bacillaceae</taxon>
        <taxon>Metabacillus</taxon>
    </lineage>
</organism>
<dbReference type="SMART" id="SM00855">
    <property type="entry name" value="PGAM"/>
    <property type="match status" value="1"/>
</dbReference>
<sequence length="209" mass="23514">MDDIVAVTLLRHAMTLSNKQHAYMGWTDSPLCFPDRQKPFPAAQDLVFSSDLQRCKKTAELMFPASTPILCSEFREMNFGEWEGKTYKDLAGIDHYQKWLDDPFCLRPPAGETYQEFAGRVEQGWKAAAEIILNTGSNTAAVVTHGGVIRHLLSVLAPFKKEFWEWKIDYSCGYTLGWSREALRRGELCTLLQEALLTENPNGSGSTTG</sequence>
<dbReference type="GO" id="GO:0005737">
    <property type="term" value="C:cytoplasm"/>
    <property type="evidence" value="ECO:0007669"/>
    <property type="project" value="TreeGrafter"/>
</dbReference>
<dbReference type="InterPro" id="IPR050275">
    <property type="entry name" value="PGM_Phosphatase"/>
</dbReference>
<comment type="caution">
    <text evidence="1">The sequence shown here is derived from an EMBL/GenBank/DDBJ whole genome shotgun (WGS) entry which is preliminary data.</text>
</comment>
<dbReference type="InterPro" id="IPR029033">
    <property type="entry name" value="His_PPase_superfam"/>
</dbReference>
<dbReference type="InterPro" id="IPR013078">
    <property type="entry name" value="His_Pase_superF_clade-1"/>
</dbReference>
<dbReference type="SUPFAM" id="SSF53254">
    <property type="entry name" value="Phosphoglycerate mutase-like"/>
    <property type="match status" value="1"/>
</dbReference>
<accession>A0A7X2LZ52</accession>
<dbReference type="AlphaFoldDB" id="A0A7X2LZ52"/>
<dbReference type="CDD" id="cd07067">
    <property type="entry name" value="HP_PGM_like"/>
    <property type="match status" value="1"/>
</dbReference>
<evidence type="ECO:0000313" key="1">
    <source>
        <dbReference type="EMBL" id="MRX72503.1"/>
    </source>
</evidence>
<dbReference type="PANTHER" id="PTHR48100:SF1">
    <property type="entry name" value="HISTIDINE PHOSPHATASE FAMILY PROTEIN-RELATED"/>
    <property type="match status" value="1"/>
</dbReference>
<gene>
    <name evidence="1" type="ORF">GJU40_10135</name>
</gene>
<dbReference type="PANTHER" id="PTHR48100">
    <property type="entry name" value="BROAD-SPECIFICITY PHOSPHATASE YOR283W-RELATED"/>
    <property type="match status" value="1"/>
</dbReference>
<dbReference type="Gene3D" id="3.40.50.1240">
    <property type="entry name" value="Phosphoglycerate mutase-like"/>
    <property type="match status" value="1"/>
</dbReference>
<proteinExistence type="predicted"/>
<dbReference type="Pfam" id="PF00300">
    <property type="entry name" value="His_Phos_1"/>
    <property type="match status" value="1"/>
</dbReference>
<name>A0A7X2LZ52_9BACI</name>